<comment type="catalytic activity">
    <reaction evidence="6 8">
        <text>hydrogencarbonate + H(+) = CO2 + H2O</text>
        <dbReference type="Rhea" id="RHEA:10748"/>
        <dbReference type="ChEBI" id="CHEBI:15377"/>
        <dbReference type="ChEBI" id="CHEBI:15378"/>
        <dbReference type="ChEBI" id="CHEBI:16526"/>
        <dbReference type="ChEBI" id="CHEBI:17544"/>
        <dbReference type="EC" id="4.2.1.1"/>
    </reaction>
</comment>
<keyword evidence="3 7" id="KW-0479">Metal-binding</keyword>
<keyword evidence="11" id="KW-1185">Reference proteome</keyword>
<dbReference type="PROSITE" id="PS00704">
    <property type="entry name" value="PROK_CO2_ANHYDRASE_1"/>
    <property type="match status" value="1"/>
</dbReference>
<evidence type="ECO:0000313" key="10">
    <source>
        <dbReference type="EMBL" id="CAG8635824.1"/>
    </source>
</evidence>
<dbReference type="GO" id="GO:0008270">
    <property type="term" value="F:zinc ion binding"/>
    <property type="evidence" value="ECO:0007669"/>
    <property type="project" value="UniProtKB-UniRule"/>
</dbReference>
<feature type="binding site" evidence="7">
    <location>
        <position position="103"/>
    </location>
    <ligand>
        <name>Zn(2+)</name>
        <dbReference type="ChEBI" id="CHEBI:29105"/>
    </ligand>
</feature>
<dbReference type="EC" id="4.2.1.1" evidence="2 8"/>
<feature type="binding site" evidence="7">
    <location>
        <position position="106"/>
    </location>
    <ligand>
        <name>Zn(2+)</name>
        <dbReference type="ChEBI" id="CHEBI:29105"/>
    </ligand>
</feature>
<dbReference type="Proteomes" id="UP000789405">
    <property type="component" value="Unassembled WGS sequence"/>
</dbReference>
<dbReference type="AlphaFoldDB" id="A0A9N9GUQ0"/>
<keyword evidence="4 7" id="KW-0862">Zinc</keyword>
<protein>
    <recommendedName>
        <fullName evidence="2 8">Carbonic anhydrase</fullName>
        <ecNumber evidence="2 8">4.2.1.1</ecNumber>
    </recommendedName>
    <alternativeName>
        <fullName evidence="8">Carbonate dehydratase</fullName>
    </alternativeName>
</protein>
<dbReference type="OrthoDB" id="10248475at2759"/>
<evidence type="ECO:0000256" key="4">
    <source>
        <dbReference type="ARBA" id="ARBA00022833"/>
    </source>
</evidence>
<evidence type="ECO:0000256" key="5">
    <source>
        <dbReference type="ARBA" id="ARBA00023239"/>
    </source>
</evidence>
<evidence type="ECO:0000256" key="1">
    <source>
        <dbReference type="ARBA" id="ARBA00006217"/>
    </source>
</evidence>
<comment type="caution">
    <text evidence="10">The sequence shown here is derived from an EMBL/GenBank/DDBJ whole genome shotgun (WGS) entry which is preliminary data.</text>
</comment>
<reference evidence="10" key="1">
    <citation type="submission" date="2021-06" db="EMBL/GenBank/DDBJ databases">
        <authorList>
            <person name="Kallberg Y."/>
            <person name="Tangrot J."/>
            <person name="Rosling A."/>
        </authorList>
    </citation>
    <scope>NUCLEOTIDE SEQUENCE</scope>
    <source>
        <strain evidence="10">MA453B</strain>
    </source>
</reference>
<proteinExistence type="inferred from homology"/>
<dbReference type="InterPro" id="IPR001765">
    <property type="entry name" value="Carbonic_anhydrase"/>
</dbReference>
<evidence type="ECO:0000313" key="11">
    <source>
        <dbReference type="Proteomes" id="UP000789405"/>
    </source>
</evidence>
<evidence type="ECO:0000256" key="2">
    <source>
        <dbReference type="ARBA" id="ARBA00012925"/>
    </source>
</evidence>
<accession>A0A9N9GUQ0</accession>
<dbReference type="EMBL" id="CAJVPY010005116">
    <property type="protein sequence ID" value="CAG8635824.1"/>
    <property type="molecule type" value="Genomic_DNA"/>
</dbReference>
<keyword evidence="9" id="KW-0812">Transmembrane</keyword>
<keyword evidence="5 8" id="KW-0456">Lyase</keyword>
<evidence type="ECO:0000256" key="6">
    <source>
        <dbReference type="ARBA" id="ARBA00048348"/>
    </source>
</evidence>
<evidence type="ECO:0000256" key="8">
    <source>
        <dbReference type="RuleBase" id="RU003956"/>
    </source>
</evidence>
<keyword evidence="9" id="KW-1133">Transmembrane helix</keyword>
<dbReference type="PANTHER" id="PTHR11002:SF76">
    <property type="entry name" value="CARBONIC ANHYDRASE"/>
    <property type="match status" value="1"/>
</dbReference>
<dbReference type="GO" id="GO:0004089">
    <property type="term" value="F:carbonate dehydratase activity"/>
    <property type="evidence" value="ECO:0007669"/>
    <property type="project" value="UniProtKB-UniRule"/>
</dbReference>
<organism evidence="10 11">
    <name type="scientific">Dentiscutata erythropus</name>
    <dbReference type="NCBI Taxonomy" id="1348616"/>
    <lineage>
        <taxon>Eukaryota</taxon>
        <taxon>Fungi</taxon>
        <taxon>Fungi incertae sedis</taxon>
        <taxon>Mucoromycota</taxon>
        <taxon>Glomeromycotina</taxon>
        <taxon>Glomeromycetes</taxon>
        <taxon>Diversisporales</taxon>
        <taxon>Gigasporaceae</taxon>
        <taxon>Dentiscutata</taxon>
    </lineage>
</organism>
<feature type="transmembrane region" description="Helical" evidence="9">
    <location>
        <begin position="251"/>
        <end position="273"/>
    </location>
</feature>
<dbReference type="SUPFAM" id="SSF53056">
    <property type="entry name" value="beta-carbonic anhydrase, cab"/>
    <property type="match status" value="1"/>
</dbReference>
<comment type="similarity">
    <text evidence="1 8">Belongs to the beta-class carbonic anhydrase family.</text>
</comment>
<feature type="binding site" evidence="7">
    <location>
        <position position="49"/>
    </location>
    <ligand>
        <name>Zn(2+)</name>
        <dbReference type="ChEBI" id="CHEBI:29105"/>
    </ligand>
</feature>
<evidence type="ECO:0000256" key="3">
    <source>
        <dbReference type="ARBA" id="ARBA00022723"/>
    </source>
</evidence>
<dbReference type="Pfam" id="PF00484">
    <property type="entry name" value="Pro_CA"/>
    <property type="match status" value="1"/>
</dbReference>
<comment type="cofactor">
    <cofactor evidence="7">
        <name>Zn(2+)</name>
        <dbReference type="ChEBI" id="CHEBI:29105"/>
    </cofactor>
    <text evidence="7">Binds 1 zinc ion per subunit.</text>
</comment>
<gene>
    <name evidence="10" type="ORF">DERYTH_LOCUS9390</name>
</gene>
<dbReference type="GO" id="GO:0015976">
    <property type="term" value="P:carbon utilization"/>
    <property type="evidence" value="ECO:0007669"/>
    <property type="project" value="InterPro"/>
</dbReference>
<dbReference type="InterPro" id="IPR036874">
    <property type="entry name" value="Carbonic_anhydrase_sf"/>
</dbReference>
<comment type="function">
    <text evidence="8">Reversible hydration of carbon dioxide.</text>
</comment>
<evidence type="ECO:0000256" key="7">
    <source>
        <dbReference type="PIRSR" id="PIRSR601765-1"/>
    </source>
</evidence>
<evidence type="ECO:0000256" key="9">
    <source>
        <dbReference type="SAM" id="Phobius"/>
    </source>
</evidence>
<feature type="binding site" evidence="7">
    <location>
        <position position="47"/>
    </location>
    <ligand>
        <name>Zn(2+)</name>
        <dbReference type="ChEBI" id="CHEBI:29105"/>
    </ligand>
</feature>
<dbReference type="SMART" id="SM00947">
    <property type="entry name" value="Pro_CA"/>
    <property type="match status" value="1"/>
</dbReference>
<name>A0A9N9GUQ0_9GLOM</name>
<sequence>MSEQNMPDQSMKLKFLKDNINFAKSKGSGYFENLAQEQKPKSLWICCSDSRVTPEIITQSDLGEIVVLRNVANQFKKKDLGSLSALEYAVDKLDIKHIFVCGHYGCAGINHLIDPVYDTDESKGYIVRTDINKWLSKFIDETYVPNRPEFAKLFDEILDEYKDSTTDVRRDLYIRRKKDKLIELNVKKQVDNISRTPVVQKKWKEGTEVVIHGLVYDLKNGKLKDLNCDHDISCLKRPWIEIKWNQTINNLVAYTIIGIYAYMMYSVLSVEVVDREFRIFIRVPTIGQVLWGQEYESPFPQPSATYRQCAKWSAYFCDYFY</sequence>
<keyword evidence="9" id="KW-0472">Membrane</keyword>
<dbReference type="Gene3D" id="3.40.1050.10">
    <property type="entry name" value="Carbonic anhydrase"/>
    <property type="match status" value="1"/>
</dbReference>
<dbReference type="InterPro" id="IPR015892">
    <property type="entry name" value="Carbonic_anhydrase_CS"/>
</dbReference>
<dbReference type="PANTHER" id="PTHR11002">
    <property type="entry name" value="CARBONIC ANHYDRASE"/>
    <property type="match status" value="1"/>
</dbReference>